<dbReference type="PROSITE" id="PS50977">
    <property type="entry name" value="HTH_TETR_2"/>
    <property type="match status" value="1"/>
</dbReference>
<dbReference type="SUPFAM" id="SSF48498">
    <property type="entry name" value="Tetracyclin repressor-like, C-terminal domain"/>
    <property type="match status" value="1"/>
</dbReference>
<dbReference type="InterPro" id="IPR001647">
    <property type="entry name" value="HTH_TetR"/>
</dbReference>
<dbReference type="EMBL" id="FWXV01000001">
    <property type="protein sequence ID" value="SMC61688.1"/>
    <property type="molecule type" value="Genomic_DNA"/>
</dbReference>
<feature type="domain" description="HTH tetR-type" evidence="3">
    <location>
        <begin position="18"/>
        <end position="78"/>
    </location>
</feature>
<keyword evidence="1 2" id="KW-0238">DNA-binding</keyword>
<dbReference type="GO" id="GO:0003677">
    <property type="term" value="F:DNA binding"/>
    <property type="evidence" value="ECO:0007669"/>
    <property type="project" value="UniProtKB-UniRule"/>
</dbReference>
<dbReference type="SUPFAM" id="SSF46689">
    <property type="entry name" value="Homeodomain-like"/>
    <property type="match status" value="1"/>
</dbReference>
<dbReference type="AlphaFoldDB" id="A0A1Y5WZR2"/>
<organism evidence="4 5">
    <name type="scientific">Kibdelosporangium aridum</name>
    <dbReference type="NCBI Taxonomy" id="2030"/>
    <lineage>
        <taxon>Bacteria</taxon>
        <taxon>Bacillati</taxon>
        <taxon>Actinomycetota</taxon>
        <taxon>Actinomycetes</taxon>
        <taxon>Pseudonocardiales</taxon>
        <taxon>Pseudonocardiaceae</taxon>
        <taxon>Kibdelosporangium</taxon>
    </lineage>
</organism>
<gene>
    <name evidence="4" type="ORF">SAMN05661093_00942</name>
</gene>
<dbReference type="Pfam" id="PF00440">
    <property type="entry name" value="TetR_N"/>
    <property type="match status" value="1"/>
</dbReference>
<evidence type="ECO:0000256" key="2">
    <source>
        <dbReference type="PROSITE-ProRule" id="PRU00335"/>
    </source>
</evidence>
<dbReference type="Gene3D" id="1.10.357.10">
    <property type="entry name" value="Tetracycline Repressor, domain 2"/>
    <property type="match status" value="1"/>
</dbReference>
<feature type="DNA-binding region" description="H-T-H motif" evidence="2">
    <location>
        <begin position="41"/>
        <end position="60"/>
    </location>
</feature>
<dbReference type="RefSeq" id="WP_033391571.1">
    <property type="nucleotide sequence ID" value="NZ_FWXV01000001.1"/>
</dbReference>
<name>A0A1Y5WZR2_KIBAR</name>
<evidence type="ECO:0000256" key="1">
    <source>
        <dbReference type="ARBA" id="ARBA00023125"/>
    </source>
</evidence>
<dbReference type="InterPro" id="IPR009057">
    <property type="entry name" value="Homeodomain-like_sf"/>
</dbReference>
<dbReference type="OrthoDB" id="3173376at2"/>
<accession>A0A1Y5WZR2</accession>
<dbReference type="Proteomes" id="UP000192674">
    <property type="component" value="Unassembled WGS sequence"/>
</dbReference>
<evidence type="ECO:0000313" key="5">
    <source>
        <dbReference type="Proteomes" id="UP000192674"/>
    </source>
</evidence>
<protein>
    <submittedName>
        <fullName evidence="4">Transcriptional regulator, TetR family</fullName>
    </submittedName>
</protein>
<reference evidence="4 5" key="1">
    <citation type="submission" date="2017-04" db="EMBL/GenBank/DDBJ databases">
        <authorList>
            <person name="Afonso C.L."/>
            <person name="Miller P.J."/>
            <person name="Scott M.A."/>
            <person name="Spackman E."/>
            <person name="Goraichik I."/>
            <person name="Dimitrov K.M."/>
            <person name="Suarez D.L."/>
            <person name="Swayne D.E."/>
        </authorList>
    </citation>
    <scope>NUCLEOTIDE SEQUENCE [LARGE SCALE GENOMIC DNA]</scope>
    <source>
        <strain evidence="4 5">DSM 43828</strain>
    </source>
</reference>
<sequence length="239" mass="26529">MGIPQQRARSRNGAGLPAVTVEQIVAEAVALTADTGLDNWTLRQLAARIEASPAVIYHHVGDREAVVSLVLDHVVRELTVPPETLPWREWFGLLLDDHREVLRRYPGVAYRLAMHGPPASCGGPIIDLGVRLLQEAGFGDDSVLAYNVVMTTACQYIALEDDQRRIAAMRSVHAQQYQAFRDRTDLPGLAAVGDFVAAIAGHPERVACFFTDLFQYAVQRCLDGMEQRLGRLREWDDTQ</sequence>
<dbReference type="InterPro" id="IPR036271">
    <property type="entry name" value="Tet_transcr_reg_TetR-rel_C_sf"/>
</dbReference>
<evidence type="ECO:0000313" key="4">
    <source>
        <dbReference type="EMBL" id="SMC61688.1"/>
    </source>
</evidence>
<evidence type="ECO:0000259" key="3">
    <source>
        <dbReference type="PROSITE" id="PS50977"/>
    </source>
</evidence>
<proteinExistence type="predicted"/>
<keyword evidence="5" id="KW-1185">Reference proteome</keyword>